<proteinExistence type="inferred from homology"/>
<gene>
    <name evidence="9" type="ORF">PJIAN_4171</name>
</gene>
<evidence type="ECO:0000313" key="10">
    <source>
        <dbReference type="Proteomes" id="UP000076586"/>
    </source>
</evidence>
<dbReference type="PANTHER" id="PTHR10030:SF37">
    <property type="entry name" value="ALPHA-L-FUCOSIDASE-RELATED"/>
    <property type="match status" value="1"/>
</dbReference>
<dbReference type="Pfam" id="PF01120">
    <property type="entry name" value="Alpha_L_fucos"/>
    <property type="match status" value="1"/>
</dbReference>
<organism evidence="9 10">
    <name type="scientific">Paludibacter jiangxiensis</name>
    <dbReference type="NCBI Taxonomy" id="681398"/>
    <lineage>
        <taxon>Bacteria</taxon>
        <taxon>Pseudomonadati</taxon>
        <taxon>Bacteroidota</taxon>
        <taxon>Bacteroidia</taxon>
        <taxon>Bacteroidales</taxon>
        <taxon>Paludibacteraceae</taxon>
        <taxon>Paludibacter</taxon>
    </lineage>
</organism>
<evidence type="ECO:0000256" key="3">
    <source>
        <dbReference type="ARBA" id="ARBA00012662"/>
    </source>
</evidence>
<dbReference type="EC" id="3.2.1.51" evidence="3"/>
<dbReference type="EMBL" id="BDCR01000004">
    <property type="protein sequence ID" value="GAT63632.1"/>
    <property type="molecule type" value="Genomic_DNA"/>
</dbReference>
<dbReference type="InterPro" id="IPR016286">
    <property type="entry name" value="FUC_metazoa-typ"/>
</dbReference>
<dbReference type="InterPro" id="IPR000421">
    <property type="entry name" value="FA58C"/>
</dbReference>
<dbReference type="STRING" id="681398.PJIAN_4171"/>
<dbReference type="Pfam" id="PF00754">
    <property type="entry name" value="F5_F8_type_C"/>
    <property type="match status" value="1"/>
</dbReference>
<dbReference type="PRINTS" id="PR00741">
    <property type="entry name" value="GLHYDRLASE29"/>
</dbReference>
<sequence length="573" mass="64612">MNNCKIFYQRSISLLILFFVVLCSANIFGQSTTSETPAQKEQRMKWWNEARFGMFIHWGLYSVPAGVWEGKDIPFLGEWIMNSAKIPVAEYAKFAGQFNPTKYNAEQWVKLAKEAGMKYIVITTKHHDGFAMFKSDASKFNIVDATPFKRDVIKELATACKKYGMKLGFYYSQSQDWHHAGGAADRGHWDKAQEGSMDEYIDKVAVPQMKEILTKYGPVSVLWFDTPAAMNKDRAEKFLPILKLQPGIIYNNRLGGGISGDLETPEQFIPATGYPGKNWESCMTMNETWGFKKNDQNWKSPEMLIRNLIDIASKGGNYLLNVGPTSEGLIPDSSVVRLKKYGEWLKINGEAIYGTKASPFPYLKWGRCTRTENKLYLSVFDWPQNGILHVPAAITVKKAYLLVQPSKLLKTRLSDGRLEISLPATAPDKVASVVVIETDGEIAVQPAASDGKMFTASSSKKESTADKAFDNDGNTRWEASDEDRNVSLEVDLGKPVDICAAFIQESEGWDRTIQTFQFEYKDGDQWKIIFDGKRLGMGSVKTFPTVKAQQFRLKILSAQKAPYISEMKLYQDQ</sequence>
<reference evidence="10" key="1">
    <citation type="submission" date="2016-04" db="EMBL/GenBank/DDBJ databases">
        <title>Draft genome sequence of Paludibacter jiangxiensis strain NM7.</title>
        <authorList>
            <person name="Qiu Y."/>
            <person name="Matsuura N."/>
            <person name="Ohashi A."/>
            <person name="Tourlousse M.D."/>
            <person name="Sekiguchi Y."/>
        </authorList>
    </citation>
    <scope>NUCLEOTIDE SEQUENCE [LARGE SCALE GENOMIC DNA]</scope>
    <source>
        <strain evidence="10">NM7</strain>
    </source>
</reference>
<comment type="similarity">
    <text evidence="2">Belongs to the glycosyl hydrolase 29 family.</text>
</comment>
<dbReference type="InterPro" id="IPR000933">
    <property type="entry name" value="Glyco_hydro_29"/>
</dbReference>
<keyword evidence="5" id="KW-0378">Hydrolase</keyword>
<dbReference type="GO" id="GO:0004560">
    <property type="term" value="F:alpha-L-fucosidase activity"/>
    <property type="evidence" value="ECO:0007669"/>
    <property type="project" value="InterPro"/>
</dbReference>
<dbReference type="InterPro" id="IPR008979">
    <property type="entry name" value="Galactose-bd-like_sf"/>
</dbReference>
<evidence type="ECO:0000256" key="6">
    <source>
        <dbReference type="ARBA" id="ARBA00023295"/>
    </source>
</evidence>
<evidence type="ECO:0000256" key="4">
    <source>
        <dbReference type="ARBA" id="ARBA00022729"/>
    </source>
</evidence>
<dbReference type="Gene3D" id="2.60.40.1180">
    <property type="entry name" value="Golgi alpha-mannosidase II"/>
    <property type="match status" value="1"/>
</dbReference>
<evidence type="ECO:0000256" key="7">
    <source>
        <dbReference type="SAM" id="SignalP"/>
    </source>
</evidence>
<dbReference type="PANTHER" id="PTHR10030">
    <property type="entry name" value="ALPHA-L-FUCOSIDASE"/>
    <property type="match status" value="1"/>
</dbReference>
<feature type="domain" description="F5/8 type C" evidence="8">
    <location>
        <begin position="437"/>
        <end position="572"/>
    </location>
</feature>
<dbReference type="GO" id="GO:0016139">
    <property type="term" value="P:glycoside catabolic process"/>
    <property type="evidence" value="ECO:0007669"/>
    <property type="project" value="TreeGrafter"/>
</dbReference>
<dbReference type="GO" id="GO:0005764">
    <property type="term" value="C:lysosome"/>
    <property type="evidence" value="ECO:0007669"/>
    <property type="project" value="TreeGrafter"/>
</dbReference>
<keyword evidence="10" id="KW-1185">Reference proteome</keyword>
<name>A0A161LWN9_9BACT</name>
<dbReference type="AlphaFoldDB" id="A0A161LWN9"/>
<comment type="function">
    <text evidence="1">Alpha-L-fucosidase is responsible for hydrolyzing the alpha-1,6-linked fucose joined to the reducing-end N-acetylglucosamine of the carbohydrate moieties of glycoproteins.</text>
</comment>
<accession>A0A161LWN9</accession>
<reference evidence="10" key="2">
    <citation type="journal article" date="2017" name="Genome Announc.">
        <title>Draft genome sequence of Paludibacter jiangxiensis NM7(T), a propionate-producing fermentative bacterium.</title>
        <authorList>
            <person name="Qiu Y.-L."/>
            <person name="Tourlousse D.M."/>
            <person name="Matsuura N."/>
            <person name="Ohashi A."/>
            <person name="Sekiguchi Y."/>
        </authorList>
    </citation>
    <scope>NUCLEOTIDE SEQUENCE [LARGE SCALE GENOMIC DNA]</scope>
    <source>
        <strain evidence="10">NM7</strain>
    </source>
</reference>
<dbReference type="Proteomes" id="UP000076586">
    <property type="component" value="Unassembled WGS sequence"/>
</dbReference>
<dbReference type="Gene3D" id="3.20.20.80">
    <property type="entry name" value="Glycosidases"/>
    <property type="match status" value="1"/>
</dbReference>
<dbReference type="PROSITE" id="PS50022">
    <property type="entry name" value="FA58C_3"/>
    <property type="match status" value="1"/>
</dbReference>
<dbReference type="SMART" id="SM00812">
    <property type="entry name" value="Alpha_L_fucos"/>
    <property type="match status" value="1"/>
</dbReference>
<dbReference type="InterPro" id="IPR013780">
    <property type="entry name" value="Glyco_hydro_b"/>
</dbReference>
<dbReference type="SUPFAM" id="SSF49785">
    <property type="entry name" value="Galactose-binding domain-like"/>
    <property type="match status" value="1"/>
</dbReference>
<protein>
    <recommendedName>
        <fullName evidence="3">alpha-L-fucosidase</fullName>
        <ecNumber evidence="3">3.2.1.51</ecNumber>
    </recommendedName>
</protein>
<feature type="signal peptide" evidence="7">
    <location>
        <begin position="1"/>
        <end position="29"/>
    </location>
</feature>
<evidence type="ECO:0000313" key="9">
    <source>
        <dbReference type="EMBL" id="GAT63632.1"/>
    </source>
</evidence>
<evidence type="ECO:0000256" key="2">
    <source>
        <dbReference type="ARBA" id="ARBA00007951"/>
    </source>
</evidence>
<comment type="caution">
    <text evidence="9">The sequence shown here is derived from an EMBL/GenBank/DDBJ whole genome shotgun (WGS) entry which is preliminary data.</text>
</comment>
<keyword evidence="6" id="KW-0326">Glycosidase</keyword>
<dbReference type="OrthoDB" id="1389336at2"/>
<keyword evidence="4 7" id="KW-0732">Signal</keyword>
<dbReference type="RefSeq" id="WP_084252392.1">
    <property type="nucleotide sequence ID" value="NZ_BDCR01000004.1"/>
</dbReference>
<evidence type="ECO:0000259" key="8">
    <source>
        <dbReference type="PROSITE" id="PS50022"/>
    </source>
</evidence>
<dbReference type="InterPro" id="IPR057739">
    <property type="entry name" value="Glyco_hydro_29_N"/>
</dbReference>
<feature type="chain" id="PRO_5007824075" description="alpha-L-fucosidase" evidence="7">
    <location>
        <begin position="30"/>
        <end position="573"/>
    </location>
</feature>
<evidence type="ECO:0000256" key="5">
    <source>
        <dbReference type="ARBA" id="ARBA00022801"/>
    </source>
</evidence>
<dbReference type="SUPFAM" id="SSF51445">
    <property type="entry name" value="(Trans)glycosidases"/>
    <property type="match status" value="1"/>
</dbReference>
<dbReference type="InterPro" id="IPR017853">
    <property type="entry name" value="GH"/>
</dbReference>
<evidence type="ECO:0000256" key="1">
    <source>
        <dbReference type="ARBA" id="ARBA00004071"/>
    </source>
</evidence>
<dbReference type="GO" id="GO:0006004">
    <property type="term" value="P:fucose metabolic process"/>
    <property type="evidence" value="ECO:0007669"/>
    <property type="project" value="InterPro"/>
</dbReference>
<dbReference type="Gene3D" id="2.60.120.260">
    <property type="entry name" value="Galactose-binding domain-like"/>
    <property type="match status" value="1"/>
</dbReference>